<organism evidence="5 6">
    <name type="scientific">Caenorhabditis japonica</name>
    <dbReference type="NCBI Taxonomy" id="281687"/>
    <lineage>
        <taxon>Eukaryota</taxon>
        <taxon>Metazoa</taxon>
        <taxon>Ecdysozoa</taxon>
        <taxon>Nematoda</taxon>
        <taxon>Chromadorea</taxon>
        <taxon>Rhabditida</taxon>
        <taxon>Rhabditina</taxon>
        <taxon>Rhabditomorpha</taxon>
        <taxon>Rhabditoidea</taxon>
        <taxon>Rhabditidae</taxon>
        <taxon>Peloderinae</taxon>
        <taxon>Caenorhabditis</taxon>
    </lineage>
</organism>
<dbReference type="Pfam" id="PF02375">
    <property type="entry name" value="JmjN"/>
    <property type="match status" value="1"/>
</dbReference>
<reference evidence="6" key="1">
    <citation type="submission" date="2010-08" db="EMBL/GenBank/DDBJ databases">
        <authorList>
            <consortium name="Caenorhabditis japonica Sequencing Consortium"/>
            <person name="Wilson R.K."/>
        </authorList>
    </citation>
    <scope>NUCLEOTIDE SEQUENCE [LARGE SCALE GENOMIC DNA]</scope>
    <source>
        <strain evidence="6">DF5081</strain>
    </source>
</reference>
<protein>
    <submittedName>
        <fullName evidence="5">JmjN domain-containing protein</fullName>
    </submittedName>
</protein>
<dbReference type="InterPro" id="IPR036431">
    <property type="entry name" value="ARID_dom_sf"/>
</dbReference>
<dbReference type="GO" id="GO:0005634">
    <property type="term" value="C:nucleus"/>
    <property type="evidence" value="ECO:0007669"/>
    <property type="project" value="TreeGrafter"/>
</dbReference>
<feature type="compositionally biased region" description="Low complexity" evidence="3">
    <location>
        <begin position="10"/>
        <end position="37"/>
    </location>
</feature>
<accession>A0A8R1EEQ8</accession>
<dbReference type="Gene3D" id="2.60.120.650">
    <property type="entry name" value="Cupin"/>
    <property type="match status" value="1"/>
</dbReference>
<keyword evidence="2" id="KW-0408">Iron</keyword>
<evidence type="ECO:0000256" key="1">
    <source>
        <dbReference type="ARBA" id="ARBA00022723"/>
    </source>
</evidence>
<dbReference type="SMART" id="SM00545">
    <property type="entry name" value="JmjN"/>
    <property type="match status" value="1"/>
</dbReference>
<dbReference type="Proteomes" id="UP000005237">
    <property type="component" value="Unassembled WGS sequence"/>
</dbReference>
<dbReference type="GO" id="GO:0034647">
    <property type="term" value="F:histone H3K4me/H3K4me2/H3K4me3 demethylase activity"/>
    <property type="evidence" value="ECO:0007669"/>
    <property type="project" value="TreeGrafter"/>
</dbReference>
<evidence type="ECO:0000313" key="6">
    <source>
        <dbReference type="Proteomes" id="UP000005237"/>
    </source>
</evidence>
<dbReference type="PANTHER" id="PTHR10694:SF33">
    <property type="entry name" value="LYSINE-SPECIFIC DEMETHYLASE 5"/>
    <property type="match status" value="1"/>
</dbReference>
<reference evidence="5" key="2">
    <citation type="submission" date="2022-06" db="UniProtKB">
        <authorList>
            <consortium name="EnsemblMetazoa"/>
        </authorList>
    </citation>
    <scope>IDENTIFICATION</scope>
    <source>
        <strain evidence="5">DF5081</strain>
    </source>
</reference>
<proteinExistence type="predicted"/>
<evidence type="ECO:0000313" key="5">
    <source>
        <dbReference type="EnsemblMetazoa" id="CJA34748.1"/>
    </source>
</evidence>
<evidence type="ECO:0000256" key="3">
    <source>
        <dbReference type="SAM" id="MobiDB-lite"/>
    </source>
</evidence>
<dbReference type="GO" id="GO:0046872">
    <property type="term" value="F:metal ion binding"/>
    <property type="evidence" value="ECO:0007669"/>
    <property type="project" value="UniProtKB-KW"/>
</dbReference>
<dbReference type="GO" id="GO:0006355">
    <property type="term" value="P:regulation of DNA-templated transcription"/>
    <property type="evidence" value="ECO:0007669"/>
    <property type="project" value="TreeGrafter"/>
</dbReference>
<name>A0A8R1EEQ8_CAEJA</name>
<dbReference type="GO" id="GO:0003677">
    <property type="term" value="F:DNA binding"/>
    <property type="evidence" value="ECO:0007669"/>
    <property type="project" value="InterPro"/>
</dbReference>
<dbReference type="PROSITE" id="PS51183">
    <property type="entry name" value="JMJN"/>
    <property type="match status" value="1"/>
</dbReference>
<dbReference type="AlphaFoldDB" id="A0A8R1EEQ8"/>
<feature type="region of interest" description="Disordered" evidence="3">
    <location>
        <begin position="1"/>
        <end position="38"/>
    </location>
</feature>
<sequence>MRGRRQEDIVSVTPSASGSSASVSSRKRSSGGSNASKRGVKMEMYDQYYTKFQRPPMAPIYYPTEEEFADPIEYVSKIRAEAEKYGVVKIVPPESFKPPFAIDKSTFTFQPRTQKLNEVEAIVKEKLTFVDRLINFNRFSGLAFEFPVDKDGNVIDLHRLHRIWISNHCKK</sequence>
<keyword evidence="1" id="KW-0479">Metal-binding</keyword>
<dbReference type="EnsemblMetazoa" id="CJA34748.1">
    <property type="protein sequence ID" value="CJA34748.1"/>
    <property type="gene ID" value="WBGene00210595"/>
</dbReference>
<evidence type="ECO:0000256" key="2">
    <source>
        <dbReference type="ARBA" id="ARBA00023004"/>
    </source>
</evidence>
<keyword evidence="6" id="KW-1185">Reference proteome</keyword>
<dbReference type="GO" id="GO:0000785">
    <property type="term" value="C:chromatin"/>
    <property type="evidence" value="ECO:0007669"/>
    <property type="project" value="TreeGrafter"/>
</dbReference>
<dbReference type="PANTHER" id="PTHR10694">
    <property type="entry name" value="LYSINE-SPECIFIC DEMETHYLASE"/>
    <property type="match status" value="1"/>
</dbReference>
<dbReference type="InterPro" id="IPR003349">
    <property type="entry name" value="JmjN"/>
</dbReference>
<feature type="domain" description="JmjN" evidence="4">
    <location>
        <begin position="58"/>
        <end position="99"/>
    </location>
</feature>
<dbReference type="SUPFAM" id="SSF46774">
    <property type="entry name" value="ARID-like"/>
    <property type="match status" value="1"/>
</dbReference>
<evidence type="ECO:0000259" key="4">
    <source>
        <dbReference type="PROSITE" id="PS51183"/>
    </source>
</evidence>